<proteinExistence type="inferred from homology"/>
<dbReference type="Pfam" id="PF13350">
    <property type="entry name" value="Y_phosphatase3"/>
    <property type="match status" value="1"/>
</dbReference>
<reference evidence="4" key="1">
    <citation type="submission" date="2016-10" db="EMBL/GenBank/DDBJ databases">
        <authorList>
            <person name="Varghese N."/>
            <person name="Submissions S."/>
        </authorList>
    </citation>
    <scope>NUCLEOTIDE SEQUENCE [LARGE SCALE GENOMIC DNA]</scope>
    <source>
        <strain evidence="4">IBRC-M 10403</strain>
    </source>
</reference>
<keyword evidence="4" id="KW-1185">Reference proteome</keyword>
<protein>
    <submittedName>
        <fullName evidence="3">Protein-tyrosine phosphatase</fullName>
    </submittedName>
</protein>
<evidence type="ECO:0000256" key="1">
    <source>
        <dbReference type="ARBA" id="ARBA00009580"/>
    </source>
</evidence>
<dbReference type="PANTHER" id="PTHR31126:SF1">
    <property type="entry name" value="TYROSINE SPECIFIC PROTEIN PHOSPHATASES DOMAIN-CONTAINING PROTEIN"/>
    <property type="match status" value="1"/>
</dbReference>
<dbReference type="PANTHER" id="PTHR31126">
    <property type="entry name" value="TYROSINE-PROTEIN PHOSPHATASE"/>
    <property type="match status" value="1"/>
</dbReference>
<dbReference type="Gene3D" id="3.90.190.10">
    <property type="entry name" value="Protein tyrosine phosphatase superfamily"/>
    <property type="match status" value="1"/>
</dbReference>
<evidence type="ECO:0000313" key="4">
    <source>
        <dbReference type="Proteomes" id="UP000199501"/>
    </source>
</evidence>
<dbReference type="RefSeq" id="WP_091457171.1">
    <property type="nucleotide sequence ID" value="NZ_FMZZ01000022.1"/>
</dbReference>
<evidence type="ECO:0000313" key="3">
    <source>
        <dbReference type="EMBL" id="SDD90385.1"/>
    </source>
</evidence>
<dbReference type="EMBL" id="FMZZ01000022">
    <property type="protein sequence ID" value="SDD90385.1"/>
    <property type="molecule type" value="Genomic_DNA"/>
</dbReference>
<dbReference type="InterPro" id="IPR016130">
    <property type="entry name" value="Tyr_Pase_AS"/>
</dbReference>
<organism evidence="3 4">
    <name type="scientific">Actinokineospora iranica</name>
    <dbReference type="NCBI Taxonomy" id="1271860"/>
    <lineage>
        <taxon>Bacteria</taxon>
        <taxon>Bacillati</taxon>
        <taxon>Actinomycetota</taxon>
        <taxon>Actinomycetes</taxon>
        <taxon>Pseudonocardiales</taxon>
        <taxon>Pseudonocardiaceae</taxon>
        <taxon>Actinokineospora</taxon>
    </lineage>
</organism>
<dbReference type="OrthoDB" id="1188001at2"/>
<dbReference type="GO" id="GO:0004721">
    <property type="term" value="F:phosphoprotein phosphatase activity"/>
    <property type="evidence" value="ECO:0007669"/>
    <property type="project" value="InterPro"/>
</dbReference>
<dbReference type="PROSITE" id="PS50056">
    <property type="entry name" value="TYR_PHOSPHATASE_2"/>
    <property type="match status" value="1"/>
</dbReference>
<comment type="similarity">
    <text evidence="1">Belongs to the protein-tyrosine phosphatase family.</text>
</comment>
<dbReference type="InterPro" id="IPR029021">
    <property type="entry name" value="Prot-tyrosine_phosphatase-like"/>
</dbReference>
<dbReference type="InterPro" id="IPR026893">
    <property type="entry name" value="Tyr/Ser_Pase_IphP-type"/>
</dbReference>
<sequence>MRRHIEFDRLHNFRDIGGYRTTDGKTVRWKRLYRADTLSRLQGKDWQRFLSLEPRTVIDLRYPWEITRDGRVPDYPGLGYHNLSIEHRPYDQAAQATDVDPVPYLAARYAEVAEDGATEIRRALELIANQENAPTVVHCTSGKDRTGLISALVLSLLGVSEEDIATDYALTNLATPHLITLWRTSYPDKTHLWPGYGQAPATLMRLFLANLAEAHGSVRGYVTKRLGLPEESIDTLRGHLLAEPSC</sequence>
<dbReference type="STRING" id="1271860.SAMN05216174_1228"/>
<evidence type="ECO:0000259" key="2">
    <source>
        <dbReference type="PROSITE" id="PS50056"/>
    </source>
</evidence>
<feature type="domain" description="Tyrosine specific protein phosphatases" evidence="2">
    <location>
        <begin position="114"/>
        <end position="173"/>
    </location>
</feature>
<dbReference type="InterPro" id="IPR000387">
    <property type="entry name" value="Tyr_Pase_dom"/>
</dbReference>
<accession>A0A1G6YL72</accession>
<gene>
    <name evidence="3" type="ORF">SAMN05216174_1228</name>
</gene>
<name>A0A1G6YL72_9PSEU</name>
<dbReference type="Proteomes" id="UP000199501">
    <property type="component" value="Unassembled WGS sequence"/>
</dbReference>
<dbReference type="AlphaFoldDB" id="A0A1G6YL72"/>
<dbReference type="SUPFAM" id="SSF52799">
    <property type="entry name" value="(Phosphotyrosine protein) phosphatases II"/>
    <property type="match status" value="1"/>
</dbReference>
<dbReference type="PROSITE" id="PS00383">
    <property type="entry name" value="TYR_PHOSPHATASE_1"/>
    <property type="match status" value="1"/>
</dbReference>